<sequence>MDVSSIASTASDMAAVQTANTAAIMVLRKSMDIQQQNAMTLLQALPQPSNPPNLGNRIDVRA</sequence>
<protein>
    <submittedName>
        <fullName evidence="1">Putative motility protein</fullName>
    </submittedName>
</protein>
<organism evidence="1 2">
    <name type="scientific">Chitinimonas arctica</name>
    <dbReference type="NCBI Taxonomy" id="2594795"/>
    <lineage>
        <taxon>Bacteria</taxon>
        <taxon>Pseudomonadati</taxon>
        <taxon>Pseudomonadota</taxon>
        <taxon>Betaproteobacteria</taxon>
        <taxon>Neisseriales</taxon>
        <taxon>Chitinibacteraceae</taxon>
        <taxon>Chitinimonas</taxon>
    </lineage>
</organism>
<dbReference type="Pfam" id="PF14070">
    <property type="entry name" value="YjfB_motility"/>
    <property type="match status" value="1"/>
</dbReference>
<dbReference type="EMBL" id="CP041730">
    <property type="protein sequence ID" value="QDQ25701.1"/>
    <property type="molecule type" value="Genomic_DNA"/>
</dbReference>
<dbReference type="KEGG" id="cari:FNU76_04675"/>
<keyword evidence="2" id="KW-1185">Reference proteome</keyword>
<proteinExistence type="predicted"/>
<evidence type="ECO:0000313" key="2">
    <source>
        <dbReference type="Proteomes" id="UP000317550"/>
    </source>
</evidence>
<gene>
    <name evidence="1" type="ORF">FNU76_04675</name>
</gene>
<accession>A0A516SC29</accession>
<dbReference type="OrthoDB" id="8527899at2"/>
<dbReference type="Proteomes" id="UP000317550">
    <property type="component" value="Chromosome"/>
</dbReference>
<dbReference type="InterPro" id="IPR025906">
    <property type="entry name" value="YjfB_motility"/>
</dbReference>
<name>A0A516SC29_9NEIS</name>
<evidence type="ECO:0000313" key="1">
    <source>
        <dbReference type="EMBL" id="QDQ25701.1"/>
    </source>
</evidence>
<reference evidence="2" key="1">
    <citation type="submission" date="2019-07" db="EMBL/GenBank/DDBJ databases">
        <title>Chitinimonas sp. nov., isolated from Ny-Alesund, arctica soil.</title>
        <authorList>
            <person name="Xu Q."/>
            <person name="Peng F."/>
        </authorList>
    </citation>
    <scope>NUCLEOTIDE SEQUENCE [LARGE SCALE GENOMIC DNA]</scope>
    <source>
        <strain evidence="2">R3-44</strain>
    </source>
</reference>
<dbReference type="RefSeq" id="WP_143856626.1">
    <property type="nucleotide sequence ID" value="NZ_CP041730.1"/>
</dbReference>
<dbReference type="AlphaFoldDB" id="A0A516SC29"/>